<evidence type="ECO:0000256" key="2">
    <source>
        <dbReference type="ARBA" id="ARBA00022723"/>
    </source>
</evidence>
<dbReference type="GO" id="GO:0005783">
    <property type="term" value="C:endoplasmic reticulum"/>
    <property type="evidence" value="ECO:0007669"/>
    <property type="project" value="TreeGrafter"/>
</dbReference>
<evidence type="ECO:0000259" key="8">
    <source>
        <dbReference type="SMART" id="SM00702"/>
    </source>
</evidence>
<evidence type="ECO:0000256" key="7">
    <source>
        <dbReference type="SAM" id="Phobius"/>
    </source>
</evidence>
<evidence type="ECO:0000256" key="3">
    <source>
        <dbReference type="ARBA" id="ARBA00022964"/>
    </source>
</evidence>
<dbReference type="Gene3D" id="2.60.120.620">
    <property type="entry name" value="q2cbj1_9rhob like domain"/>
    <property type="match status" value="2"/>
</dbReference>
<keyword evidence="11" id="KW-1185">Reference proteome</keyword>
<evidence type="ECO:0000313" key="11">
    <source>
        <dbReference type="Proteomes" id="UP000332933"/>
    </source>
</evidence>
<dbReference type="GO" id="GO:0004656">
    <property type="term" value="F:procollagen-proline 4-dioxygenase activity"/>
    <property type="evidence" value="ECO:0007669"/>
    <property type="project" value="TreeGrafter"/>
</dbReference>
<dbReference type="EMBL" id="VJMH01005324">
    <property type="protein sequence ID" value="KAF0697352.1"/>
    <property type="molecule type" value="Genomic_DNA"/>
</dbReference>
<evidence type="ECO:0000256" key="6">
    <source>
        <dbReference type="SAM" id="MobiDB-lite"/>
    </source>
</evidence>
<dbReference type="InterPro" id="IPR006620">
    <property type="entry name" value="Pro_4_hyd_alph"/>
</dbReference>
<dbReference type="PANTHER" id="PTHR10869:SF226">
    <property type="entry name" value="PROLYL 4-HYDROXYLASE ALPHA SUBUNIT DOMAIN-CONTAINING PROTEIN"/>
    <property type="match status" value="1"/>
</dbReference>
<reference evidence="9" key="2">
    <citation type="submission" date="2019-06" db="EMBL/GenBank/DDBJ databases">
        <title>Genomics analysis of Aphanomyces spp. identifies a new class of oomycete effector associated with host adaptation.</title>
        <authorList>
            <person name="Gaulin E."/>
        </authorList>
    </citation>
    <scope>NUCLEOTIDE SEQUENCE</scope>
    <source>
        <strain evidence="9">CBS 578.67</strain>
    </source>
</reference>
<dbReference type="Proteomes" id="UP000332933">
    <property type="component" value="Unassembled WGS sequence"/>
</dbReference>
<dbReference type="InterPro" id="IPR045054">
    <property type="entry name" value="P4HA-like"/>
</dbReference>
<evidence type="ECO:0000256" key="1">
    <source>
        <dbReference type="ARBA" id="ARBA00001961"/>
    </source>
</evidence>
<dbReference type="GO" id="GO:0031418">
    <property type="term" value="F:L-ascorbic acid binding"/>
    <property type="evidence" value="ECO:0007669"/>
    <property type="project" value="InterPro"/>
</dbReference>
<reference evidence="10 11" key="1">
    <citation type="submission" date="2019-03" db="EMBL/GenBank/DDBJ databases">
        <authorList>
            <person name="Gaulin E."/>
            <person name="Dumas B."/>
        </authorList>
    </citation>
    <scope>NUCLEOTIDE SEQUENCE [LARGE SCALE GENOMIC DNA]</scope>
    <source>
        <strain evidence="10">CBS 568.67</strain>
    </source>
</reference>
<evidence type="ECO:0000256" key="4">
    <source>
        <dbReference type="ARBA" id="ARBA00023002"/>
    </source>
</evidence>
<dbReference type="EMBL" id="CAADRA010005345">
    <property type="protein sequence ID" value="VFT88808.1"/>
    <property type="molecule type" value="Genomic_DNA"/>
</dbReference>
<evidence type="ECO:0000256" key="5">
    <source>
        <dbReference type="ARBA" id="ARBA00023004"/>
    </source>
</evidence>
<proteinExistence type="predicted"/>
<protein>
    <submittedName>
        <fullName evidence="10">Aste57867_11953 protein</fullName>
    </submittedName>
</protein>
<comment type="cofactor">
    <cofactor evidence="1">
        <name>L-ascorbate</name>
        <dbReference type="ChEBI" id="CHEBI:38290"/>
    </cofactor>
</comment>
<feature type="transmembrane region" description="Helical" evidence="7">
    <location>
        <begin position="43"/>
        <end position="66"/>
    </location>
</feature>
<keyword evidence="2" id="KW-0479">Metal-binding</keyword>
<dbReference type="SMART" id="SM00702">
    <property type="entry name" value="P4Hc"/>
    <property type="match status" value="1"/>
</dbReference>
<keyword evidence="3" id="KW-0223">Dioxygenase</keyword>
<dbReference type="OrthoDB" id="420380at2759"/>
<name>A0A485KUQ6_9STRA</name>
<keyword evidence="7" id="KW-1133">Transmembrane helix</keyword>
<keyword evidence="7" id="KW-0472">Membrane</keyword>
<evidence type="ECO:0000313" key="9">
    <source>
        <dbReference type="EMBL" id="KAF0697352.1"/>
    </source>
</evidence>
<accession>A0A485KUQ6</accession>
<dbReference type="AlphaFoldDB" id="A0A485KUQ6"/>
<keyword evidence="5" id="KW-0408">Iron</keyword>
<gene>
    <name evidence="10" type="primary">Aste57867_11953</name>
    <name evidence="9" type="ORF">As57867_011908</name>
    <name evidence="10" type="ORF">ASTE57867_11953</name>
</gene>
<dbReference type="GO" id="GO:0005506">
    <property type="term" value="F:iron ion binding"/>
    <property type="evidence" value="ECO:0007669"/>
    <property type="project" value="InterPro"/>
</dbReference>
<keyword evidence="7" id="KW-0812">Transmembrane</keyword>
<keyword evidence="4" id="KW-0560">Oxidoreductase</keyword>
<feature type="domain" description="Prolyl 4-hydroxylase alpha subunit" evidence="8">
    <location>
        <begin position="262"/>
        <end position="707"/>
    </location>
</feature>
<dbReference type="PANTHER" id="PTHR10869">
    <property type="entry name" value="PROLYL 4-HYDROXYLASE ALPHA SUBUNIT"/>
    <property type="match status" value="1"/>
</dbReference>
<sequence length="720" mass="80617">MARQRVTAPKEAPPALTKVDEPEPVKEPSPSGKTPNPVGKSPLWHFSISFVGLALVACGYALGYLAQQEQQTVQPFAPPILPHPYDATSIPGRQLTLKNGTELDANGNLVPKYETDIVHVDGQHFLEPAECTAAVPAIQGVLTHVKDAMAIRTSLQETNRAFFLLNGRNDGLYVTWTGDADCLHAAAKTAAIALGADRDRLEYGLRLVDQFGLSITSASDFEAHLRIAHVLLEFQIWVWPGIEIGHEYNIDGVVLKTVGLSPIVFAVSNFFTAGEAQTIIDVAREKLERSKVTEANTSKAVSKSRTSHTAFLTPSTFTRDFQRRSATLARLPSPSFAEGLQLVRYEAGEFYRRHLDTFDGKELLPKGYYDRTLADYKAWATWAAAQLDAMDPAAIPDGFRKGQWLYPVPDDDTVFPLALVKEFLAVAGPENFFVARYDAEWVKWMEGYVANHTPNITSGLFKEKGKPHYLDKMVRIWEAKLGLPSVRYTFPKTKRINGVSHYFQWVRWAKERISTLSVDAPDAAQPWQPTYPKYSTTFQTVLVNVLLDDLSSDYLTHQMNLEWYNWMVTNRHATGTLLKILAVFPTFAEVAIRAWESRVLAGASLRYKMPAVVKHHEPNRFVTLFMYLNDVDEGGETVFPFSTDRLVTEIERTGMEECSEGLAVPPTKLMASLFYVQTPDQEIDQMARHGGCPPMQGVKWGSNSFMWNADAEEGANFWTR</sequence>
<organism evidence="10 11">
    <name type="scientific">Aphanomyces stellatus</name>
    <dbReference type="NCBI Taxonomy" id="120398"/>
    <lineage>
        <taxon>Eukaryota</taxon>
        <taxon>Sar</taxon>
        <taxon>Stramenopiles</taxon>
        <taxon>Oomycota</taxon>
        <taxon>Saprolegniomycetes</taxon>
        <taxon>Saprolegniales</taxon>
        <taxon>Verrucalvaceae</taxon>
        <taxon>Aphanomyces</taxon>
    </lineage>
</organism>
<feature type="region of interest" description="Disordered" evidence="6">
    <location>
        <begin position="1"/>
        <end position="38"/>
    </location>
</feature>
<evidence type="ECO:0000313" key="10">
    <source>
        <dbReference type="EMBL" id="VFT88808.1"/>
    </source>
</evidence>